<dbReference type="AlphaFoldDB" id="A0A0D0JPF7"/>
<dbReference type="InterPro" id="IPR012373">
    <property type="entry name" value="Ferrdict_sens_TM"/>
</dbReference>
<dbReference type="Pfam" id="PF04773">
    <property type="entry name" value="FecR"/>
    <property type="match status" value="1"/>
</dbReference>
<dbReference type="InterPro" id="IPR006860">
    <property type="entry name" value="FecR"/>
</dbReference>
<feature type="domain" description="FecR protein" evidence="1">
    <location>
        <begin position="109"/>
        <end position="201"/>
    </location>
</feature>
<dbReference type="PANTHER" id="PTHR30273">
    <property type="entry name" value="PERIPLASMIC SIGNAL SENSOR AND SIGMA FACTOR ACTIVATOR FECR-RELATED"/>
    <property type="match status" value="1"/>
</dbReference>
<dbReference type="Pfam" id="PF16344">
    <property type="entry name" value="FecR_C"/>
    <property type="match status" value="1"/>
</dbReference>
<dbReference type="RefSeq" id="WP_042556544.1">
    <property type="nucleotide sequence ID" value="NZ_JXQW01000118.1"/>
</dbReference>
<dbReference type="OrthoDB" id="8641865at2"/>
<evidence type="ECO:0008006" key="6">
    <source>
        <dbReference type="Google" id="ProtNLM"/>
    </source>
</evidence>
<dbReference type="GO" id="GO:0016989">
    <property type="term" value="F:sigma factor antagonist activity"/>
    <property type="evidence" value="ECO:0007669"/>
    <property type="project" value="TreeGrafter"/>
</dbReference>
<feature type="domain" description="Protein FecR C-terminal" evidence="3">
    <location>
        <begin position="243"/>
        <end position="301"/>
    </location>
</feature>
<dbReference type="InterPro" id="IPR032623">
    <property type="entry name" value="FecR_N"/>
</dbReference>
<evidence type="ECO:0000313" key="4">
    <source>
        <dbReference type="EMBL" id="KIP88636.1"/>
    </source>
</evidence>
<dbReference type="EMBL" id="JXQW01000118">
    <property type="protein sequence ID" value="KIP88636.1"/>
    <property type="molecule type" value="Genomic_DNA"/>
</dbReference>
<name>A0A0D0JPF7_9PSED</name>
<accession>A0A0D0JPF7</accession>
<gene>
    <name evidence="4" type="ORF">RU08_24715</name>
</gene>
<dbReference type="Pfam" id="PF16220">
    <property type="entry name" value="DUF4880"/>
    <property type="match status" value="1"/>
</dbReference>
<feature type="domain" description="FecR N-terminal" evidence="2">
    <location>
        <begin position="10"/>
        <end position="51"/>
    </location>
</feature>
<dbReference type="PANTHER" id="PTHR30273:SF2">
    <property type="entry name" value="PROTEIN FECR"/>
    <property type="match status" value="1"/>
</dbReference>
<protein>
    <recommendedName>
        <fullName evidence="6">FecR family protein</fullName>
    </recommendedName>
</protein>
<proteinExistence type="predicted"/>
<evidence type="ECO:0000313" key="5">
    <source>
        <dbReference type="Proteomes" id="UP000032068"/>
    </source>
</evidence>
<dbReference type="InterPro" id="IPR032508">
    <property type="entry name" value="FecR_C"/>
</dbReference>
<evidence type="ECO:0000259" key="3">
    <source>
        <dbReference type="Pfam" id="PF16344"/>
    </source>
</evidence>
<dbReference type="Gene3D" id="3.55.50.30">
    <property type="match status" value="1"/>
</dbReference>
<dbReference type="Proteomes" id="UP000032068">
    <property type="component" value="Unassembled WGS sequence"/>
</dbReference>
<organism evidence="4 5">
    <name type="scientific">Pseudomonas fulva</name>
    <dbReference type="NCBI Taxonomy" id="47880"/>
    <lineage>
        <taxon>Bacteria</taxon>
        <taxon>Pseudomonadati</taxon>
        <taxon>Pseudomonadota</taxon>
        <taxon>Gammaproteobacteria</taxon>
        <taxon>Pseudomonadales</taxon>
        <taxon>Pseudomonadaceae</taxon>
        <taxon>Pseudomonas</taxon>
    </lineage>
</organism>
<comment type="caution">
    <text evidence="4">The sequence shown here is derived from an EMBL/GenBank/DDBJ whole genome shotgun (WGS) entry which is preliminary data.</text>
</comment>
<sequence length="314" mass="34580">MTPDSSLLAQAREWQVLLHSGRASAADRIAAEAWRCASPAHEQAASEVDRLWALLGQLGEQPAVADSPAVVLPLRRGRRLRWAVPLASAAMLLLALWLPQGAWVGWYADLATAPGEVRIVELEDGTVLTLNGATALDWSISEGRRSIRLYRGEADFQVAKDASRPFFVEAGPARIRVTGTRFDVDYSGHQVVLAVTEGQVQASDAREQPLPVGANQQVRWSGDQMEPVQPLDARQQLAWQRGKLVFRAQPLSEVFAELERSQSQRVIFLDQSVRDLKVTGVFAHDDPQAVLRAIESNLPVRLVRLPGLLLVSRN</sequence>
<evidence type="ECO:0000259" key="1">
    <source>
        <dbReference type="Pfam" id="PF04773"/>
    </source>
</evidence>
<dbReference type="Gene3D" id="2.60.120.1440">
    <property type="match status" value="1"/>
</dbReference>
<reference evidence="4 5" key="1">
    <citation type="submission" date="2014-12" db="EMBL/GenBank/DDBJ databases">
        <title>16Stimator: statistical estimation of ribosomal gene copy numbers from draft genome assemblies.</title>
        <authorList>
            <person name="Perisin M.A."/>
            <person name="Vetter M."/>
            <person name="Gilbert J.A."/>
            <person name="Bergelson J."/>
        </authorList>
    </citation>
    <scope>NUCLEOTIDE SEQUENCE [LARGE SCALE GENOMIC DNA]</scope>
    <source>
        <strain evidence="4 5">MEJ086</strain>
    </source>
</reference>
<dbReference type="PIRSF" id="PIRSF018266">
    <property type="entry name" value="FecR"/>
    <property type="match status" value="1"/>
</dbReference>
<evidence type="ECO:0000259" key="2">
    <source>
        <dbReference type="Pfam" id="PF16220"/>
    </source>
</evidence>